<gene>
    <name evidence="2" type="ORF">SAMN04488541_100433</name>
</gene>
<dbReference type="EMBL" id="FONY01000004">
    <property type="protein sequence ID" value="SFE62147.1"/>
    <property type="molecule type" value="Genomic_DNA"/>
</dbReference>
<organism evidence="2 3">
    <name type="scientific">Thermoflexibacter ruber</name>
    <dbReference type="NCBI Taxonomy" id="1003"/>
    <lineage>
        <taxon>Bacteria</taxon>
        <taxon>Pseudomonadati</taxon>
        <taxon>Bacteroidota</taxon>
        <taxon>Cytophagia</taxon>
        <taxon>Cytophagales</taxon>
        <taxon>Thermoflexibacteraceae</taxon>
        <taxon>Thermoflexibacter</taxon>
    </lineage>
</organism>
<evidence type="ECO:0000256" key="1">
    <source>
        <dbReference type="SAM" id="SignalP"/>
    </source>
</evidence>
<feature type="chain" id="PRO_5011704376" description="DUF4468 domain-containing protein" evidence="1">
    <location>
        <begin position="20"/>
        <end position="324"/>
    </location>
</feature>
<protein>
    <recommendedName>
        <fullName evidence="4">DUF4468 domain-containing protein</fullName>
    </recommendedName>
</protein>
<proteinExistence type="predicted"/>
<evidence type="ECO:0008006" key="4">
    <source>
        <dbReference type="Google" id="ProtNLM"/>
    </source>
</evidence>
<dbReference type="STRING" id="1003.SAMN04488541_100433"/>
<dbReference type="AlphaFoldDB" id="A0A1I2C1C6"/>
<evidence type="ECO:0000313" key="3">
    <source>
        <dbReference type="Proteomes" id="UP000199513"/>
    </source>
</evidence>
<evidence type="ECO:0000313" key="2">
    <source>
        <dbReference type="EMBL" id="SFE62147.1"/>
    </source>
</evidence>
<dbReference type="Proteomes" id="UP000199513">
    <property type="component" value="Unassembled WGS sequence"/>
</dbReference>
<sequence length="324" mass="37104">MKRVILHSLLFLLPFLTMAQSEVVKLTAEDDKFFEAQLPYLQKWMDEHEIGAVLKAEKLVTFLDKNTVTVYLRINYQNSDSAAIAYDNLKANFAKMNTLSLETSIFNKTAQLLEIPANQLMVNILSKDEESKDVRISLVGDKIEAKNVGTRAVTSKIDVKVPLRKPIIPASNQKKFKKPTPPTAADLQKAKELEEAYMQTVLKKIRQESEKYFTAPNKGGKFTYLGIRDGALRFEVSDIQREIFRDKGSWAPYEMITFTVACVKDKEDIKVEFTIDAKKGASFPWKPRVSAFIPIDDDKEGKYKMEMYAYIYGAMIERWLENLN</sequence>
<keyword evidence="3" id="KW-1185">Reference proteome</keyword>
<name>A0A1I2C1C6_9BACT</name>
<reference evidence="2 3" key="1">
    <citation type="submission" date="2016-10" db="EMBL/GenBank/DDBJ databases">
        <authorList>
            <person name="de Groot N.N."/>
        </authorList>
    </citation>
    <scope>NUCLEOTIDE SEQUENCE [LARGE SCALE GENOMIC DNA]</scope>
    <source>
        <strain>GEY</strain>
        <strain evidence="3">DSM 9560</strain>
    </source>
</reference>
<feature type="signal peptide" evidence="1">
    <location>
        <begin position="1"/>
        <end position="19"/>
    </location>
</feature>
<keyword evidence="1" id="KW-0732">Signal</keyword>
<accession>A0A1I2C1C6</accession>